<dbReference type="STRING" id="453591.Igni_1025"/>
<dbReference type="HOGENOM" id="CLU_2629673_0_0_2"/>
<keyword evidence="2" id="KW-1185">Reference proteome</keyword>
<gene>
    <name evidence="1" type="ordered locus">Igni_1025</name>
</gene>
<dbReference type="AlphaFoldDB" id="A8ABA2"/>
<dbReference type="KEGG" id="iho:Igni_1025"/>
<proteinExistence type="predicted"/>
<accession>A8ABA2</accession>
<dbReference type="EMBL" id="CP000816">
    <property type="protein sequence ID" value="ABU82204.1"/>
    <property type="molecule type" value="Genomic_DNA"/>
</dbReference>
<organism evidence="1 2">
    <name type="scientific">Ignicoccus hospitalis (strain KIN4/I / DSM 18386 / JCM 14125)</name>
    <dbReference type="NCBI Taxonomy" id="453591"/>
    <lineage>
        <taxon>Archaea</taxon>
        <taxon>Thermoproteota</taxon>
        <taxon>Thermoprotei</taxon>
        <taxon>Desulfurococcales</taxon>
        <taxon>Desulfurococcaceae</taxon>
        <taxon>Ignicoccus</taxon>
    </lineage>
</organism>
<evidence type="ECO:0000313" key="2">
    <source>
        <dbReference type="Proteomes" id="UP000000262"/>
    </source>
</evidence>
<sequence>MCGIILFGPWSALTEPSLRNEEFRGLVKEDIERVMDRKVIERVGKALKIEGYITSKTYTAPQETSPLLPRGSTSPAT</sequence>
<protein>
    <submittedName>
        <fullName evidence="1">Uncharacterized protein</fullName>
    </submittedName>
</protein>
<reference evidence="1 2" key="1">
    <citation type="journal article" date="2008" name="Genome Biol.">
        <title>A genomic analysis of the archaeal system Ignicoccus hospitalis-Nanoarchaeum equitans.</title>
        <authorList>
            <person name="Podar M."/>
            <person name="Anderson I."/>
            <person name="Makarova K.S."/>
            <person name="Elkins J.G."/>
            <person name="Ivanova N."/>
            <person name="Wall M.A."/>
            <person name="Lykidis A."/>
            <person name="Mavromatis K."/>
            <person name="Sun H."/>
            <person name="Hudson M.E."/>
            <person name="Chen W."/>
            <person name="Deciu C."/>
            <person name="Hutchison D."/>
            <person name="Eads J.R."/>
            <person name="Anderson A."/>
            <person name="Fernandes F."/>
            <person name="Szeto E."/>
            <person name="Lapidus A."/>
            <person name="Kyrpides N.C."/>
            <person name="Saier M.H.Jr."/>
            <person name="Richardson P.M."/>
            <person name="Rachel R."/>
            <person name="Huber H."/>
            <person name="Eisen J.A."/>
            <person name="Koonin E.V."/>
            <person name="Keller M."/>
            <person name="Stetter K.O."/>
        </authorList>
    </citation>
    <scope>NUCLEOTIDE SEQUENCE [LARGE SCALE GENOMIC DNA]</scope>
    <source>
        <strain evidence="2">KIN4/I / DSM 18386 / JCM 14125</strain>
    </source>
</reference>
<dbReference type="Proteomes" id="UP000000262">
    <property type="component" value="Chromosome"/>
</dbReference>
<name>A8ABA2_IGNH4</name>
<dbReference type="GeneID" id="5562876"/>
<dbReference type="RefSeq" id="WP_012123168.1">
    <property type="nucleotide sequence ID" value="NC_009776.1"/>
</dbReference>
<evidence type="ECO:0000313" key="1">
    <source>
        <dbReference type="EMBL" id="ABU82204.1"/>
    </source>
</evidence>